<comment type="caution">
    <text evidence="10">The sequence shown here is derived from an EMBL/GenBank/DDBJ whole genome shotgun (WGS) entry which is preliminary data.</text>
</comment>
<feature type="transmembrane region" description="Helical" evidence="8">
    <location>
        <begin position="518"/>
        <end position="537"/>
    </location>
</feature>
<keyword evidence="4 8" id="KW-0812">Transmembrane</keyword>
<feature type="transmembrane region" description="Helical" evidence="8">
    <location>
        <begin position="657"/>
        <end position="678"/>
    </location>
</feature>
<accession>A0A4Z1C529</accession>
<feature type="transmembrane region" description="Helical" evidence="8">
    <location>
        <begin position="226"/>
        <end position="247"/>
    </location>
</feature>
<evidence type="ECO:0000256" key="8">
    <source>
        <dbReference type="SAM" id="Phobius"/>
    </source>
</evidence>
<sequence length="736" mass="76778">MLVNLADWCFRHRRVVVITWLGALVASFLLAGALGGEFRQDYLQPGSESRAAAKALEKTFPQRSGDTVQVVLHAEQGVTSSQVRDRAEALFAEVARHDDVVGVASPFAPGGAAQISDDGTTAYADVALVTTVNEYTPARAAVLVDPILEAADDGLQVEVGGPVAALSQTAPVGSEVVGLVAAAIILLFTFGSAVAMGLPLVTALFGLGVAMALGEVLRRVVDVPDWAPATAAMVGVGVGIDYALLIVTRYRTSLAAGQDPQRATSTAIATAGRAVLFAGTTVIVSMLGILLMGQPAMNGFAFTVVLAVLVTVAASLTLLPAMLGFTGHRIERLHVPFVSKHVRPYDASQWFRWSRFIQRRPWLPAIGGLAVLLALTAPFLGIRFGFPDAANDAPTSTTRQAYDLLAEGFGPGFSAPMVLTVQGAPGDLHVAADRLGASLGQVDGVAHVAPAIVNETGDTAVLTVTSTTSPQDAATEELVDLLRDDAIPTATADTGLTVHVGGMIAANVDSTRGTADRLPYFFGGVLLMSFLLLMMVFRSVLVPLKAVLMNLLATGAAFGVLALATGGGPLGDLVGIPEATPVPIQLPIGIFAILFGLSMDYEVFLLSRIKEEYDRTGDNALAVADGLTKSARVITASAAVMVTVFFSFALGESVLTKMFGLGLGVAVLIDATLVRMVLVPATMELLGDRNWWLPTWLDRLLPHIDAEGRDVTDDQSSTPDQGLAPVSVTVGSGAHS</sequence>
<feature type="transmembrane region" description="Helical" evidence="8">
    <location>
        <begin position="172"/>
        <end position="190"/>
    </location>
</feature>
<proteinExistence type="inferred from homology"/>
<keyword evidence="5 8" id="KW-1133">Transmembrane helix</keyword>
<keyword evidence="11" id="KW-1185">Reference proteome</keyword>
<evidence type="ECO:0000256" key="7">
    <source>
        <dbReference type="SAM" id="MobiDB-lite"/>
    </source>
</evidence>
<dbReference type="Proteomes" id="UP000297496">
    <property type="component" value="Unassembled WGS sequence"/>
</dbReference>
<dbReference type="InterPro" id="IPR050545">
    <property type="entry name" value="Mycobact_MmpL"/>
</dbReference>
<evidence type="ECO:0000256" key="1">
    <source>
        <dbReference type="ARBA" id="ARBA00004651"/>
    </source>
</evidence>
<keyword evidence="3" id="KW-1003">Cell membrane</keyword>
<evidence type="ECO:0000313" key="11">
    <source>
        <dbReference type="Proteomes" id="UP000297496"/>
    </source>
</evidence>
<evidence type="ECO:0000256" key="4">
    <source>
        <dbReference type="ARBA" id="ARBA00022692"/>
    </source>
</evidence>
<dbReference type="PANTHER" id="PTHR33406">
    <property type="entry name" value="MEMBRANE PROTEIN MJ1562-RELATED"/>
    <property type="match status" value="1"/>
</dbReference>
<dbReference type="SUPFAM" id="SSF82866">
    <property type="entry name" value="Multidrug efflux transporter AcrB transmembrane domain"/>
    <property type="match status" value="2"/>
</dbReference>
<dbReference type="GO" id="GO:0005886">
    <property type="term" value="C:plasma membrane"/>
    <property type="evidence" value="ECO:0007669"/>
    <property type="project" value="UniProtKB-SubCell"/>
</dbReference>
<evidence type="ECO:0000256" key="3">
    <source>
        <dbReference type="ARBA" id="ARBA00022475"/>
    </source>
</evidence>
<feature type="region of interest" description="Disordered" evidence="7">
    <location>
        <begin position="709"/>
        <end position="736"/>
    </location>
</feature>
<dbReference type="Gene3D" id="1.20.1640.10">
    <property type="entry name" value="Multidrug efflux transporter AcrB transmembrane domain"/>
    <property type="match status" value="2"/>
</dbReference>
<evidence type="ECO:0000259" key="9">
    <source>
        <dbReference type="PROSITE" id="PS50156"/>
    </source>
</evidence>
<comment type="subcellular location">
    <subcellularLocation>
        <location evidence="1">Cell membrane</location>
        <topology evidence="1">Multi-pass membrane protein</topology>
    </subcellularLocation>
</comment>
<evidence type="ECO:0000256" key="6">
    <source>
        <dbReference type="ARBA" id="ARBA00023136"/>
    </source>
</evidence>
<dbReference type="PROSITE" id="PS50156">
    <property type="entry name" value="SSD"/>
    <property type="match status" value="1"/>
</dbReference>
<dbReference type="InterPro" id="IPR000731">
    <property type="entry name" value="SSD"/>
</dbReference>
<name>A0A4Z1C529_9ACTN</name>
<keyword evidence="6 8" id="KW-0472">Membrane</keyword>
<feature type="transmembrane region" description="Helical" evidence="8">
    <location>
        <begin position="544"/>
        <end position="564"/>
    </location>
</feature>
<comment type="similarity">
    <text evidence="2">Belongs to the resistance-nodulation-cell division (RND) (TC 2.A.6) family. MmpL subfamily.</text>
</comment>
<feature type="transmembrane region" description="Helical" evidence="8">
    <location>
        <begin position="268"/>
        <end position="293"/>
    </location>
</feature>
<feature type="transmembrane region" description="Helical" evidence="8">
    <location>
        <begin position="584"/>
        <end position="606"/>
    </location>
</feature>
<feature type="transmembrane region" description="Helical" evidence="8">
    <location>
        <begin position="633"/>
        <end position="651"/>
    </location>
</feature>
<dbReference type="AlphaFoldDB" id="A0A4Z1C529"/>
<gene>
    <name evidence="10" type="ORF">EXE59_16545</name>
</gene>
<feature type="domain" description="SSD" evidence="9">
    <location>
        <begin position="176"/>
        <end position="325"/>
    </location>
</feature>
<evidence type="ECO:0000313" key="10">
    <source>
        <dbReference type="EMBL" id="TGN65384.1"/>
    </source>
</evidence>
<reference evidence="10 11" key="1">
    <citation type="submission" date="2019-04" db="EMBL/GenBank/DDBJ databases">
        <title>Three New Species of Nocardioides, Nocardioides euryhalodurans sp. nov., Nocardioides seonyuensis sp. nov. and Nocardioides eburneoflavus sp. nov. Isolated from Soil.</title>
        <authorList>
            <person name="Roh S.G."/>
            <person name="Lee C."/>
            <person name="Kim M.-K."/>
            <person name="Kim S.B."/>
        </authorList>
    </citation>
    <scope>NUCLEOTIDE SEQUENCE [LARGE SCALE GENOMIC DNA]</scope>
    <source>
        <strain evidence="10 11">MMS17-SY213</strain>
    </source>
</reference>
<dbReference type="Pfam" id="PF03176">
    <property type="entry name" value="MMPL"/>
    <property type="match status" value="2"/>
</dbReference>
<dbReference type="OrthoDB" id="7051771at2"/>
<dbReference type="PANTHER" id="PTHR33406:SF11">
    <property type="entry name" value="MEMBRANE PROTEIN SCO6666-RELATED"/>
    <property type="match status" value="1"/>
</dbReference>
<evidence type="ECO:0000256" key="5">
    <source>
        <dbReference type="ARBA" id="ARBA00022989"/>
    </source>
</evidence>
<dbReference type="RefSeq" id="WP_135839881.1">
    <property type="nucleotide sequence ID" value="NZ_SRRO01000001.1"/>
</dbReference>
<protein>
    <submittedName>
        <fullName evidence="10">MMPL family transporter</fullName>
    </submittedName>
</protein>
<evidence type="ECO:0000256" key="2">
    <source>
        <dbReference type="ARBA" id="ARBA00010157"/>
    </source>
</evidence>
<feature type="transmembrane region" description="Helical" evidence="8">
    <location>
        <begin position="299"/>
        <end position="323"/>
    </location>
</feature>
<dbReference type="InterPro" id="IPR004869">
    <property type="entry name" value="MMPL_dom"/>
</dbReference>
<dbReference type="EMBL" id="SRRO01000001">
    <property type="protein sequence ID" value="TGN65384.1"/>
    <property type="molecule type" value="Genomic_DNA"/>
</dbReference>
<organism evidence="10 11">
    <name type="scientific">Nocardioides eburneiflavus</name>
    <dbReference type="NCBI Taxonomy" id="2518372"/>
    <lineage>
        <taxon>Bacteria</taxon>
        <taxon>Bacillati</taxon>
        <taxon>Actinomycetota</taxon>
        <taxon>Actinomycetes</taxon>
        <taxon>Propionibacteriales</taxon>
        <taxon>Nocardioidaceae</taxon>
        <taxon>Nocardioides</taxon>
    </lineage>
</organism>
<feature type="transmembrane region" description="Helical" evidence="8">
    <location>
        <begin position="362"/>
        <end position="386"/>
    </location>
</feature>